<evidence type="ECO:0000313" key="3">
    <source>
        <dbReference type="Proteomes" id="UP000053201"/>
    </source>
</evidence>
<dbReference type="Proteomes" id="UP000053201">
    <property type="component" value="Unassembled WGS sequence"/>
</dbReference>
<dbReference type="VEuPathDB" id="FungiDB:SPPG_06299"/>
<feature type="compositionally biased region" description="Basic and acidic residues" evidence="1">
    <location>
        <begin position="29"/>
        <end position="46"/>
    </location>
</feature>
<feature type="compositionally biased region" description="Low complexity" evidence="1">
    <location>
        <begin position="17"/>
        <end position="28"/>
    </location>
</feature>
<dbReference type="RefSeq" id="XP_016606659.1">
    <property type="nucleotide sequence ID" value="XM_016754515.1"/>
</dbReference>
<dbReference type="GO" id="GO:0071014">
    <property type="term" value="C:post-mRNA release spliceosomal complex"/>
    <property type="evidence" value="ECO:0007669"/>
    <property type="project" value="TreeGrafter"/>
</dbReference>
<accession>A0A0L0HCL1</accession>
<dbReference type="PANTHER" id="PTHR31551">
    <property type="entry name" value="PRE-MRNA-SPLICING FACTOR CWF18"/>
    <property type="match status" value="1"/>
</dbReference>
<dbReference type="GeneID" id="27689621"/>
<sequence>MLDLQEEAKKRKERLAALKALRSSAGSAHSEKRTYGQETSHSHGDQSEESPPAEDIQEATSASNAREGKSKVATVEEHAEEVARIALETEAKRKREVELLDLAPKKPNWDLKRDLEQRMDRLQRKTQGCIAELIRARLREEGDLSQVSGAAEADRMATDSDDE</sequence>
<proteinExistence type="predicted"/>
<evidence type="ECO:0000256" key="1">
    <source>
        <dbReference type="SAM" id="MobiDB-lite"/>
    </source>
</evidence>
<dbReference type="InterPro" id="IPR013169">
    <property type="entry name" value="mRNA_splic_Cwf18-like"/>
</dbReference>
<feature type="compositionally biased region" description="Basic and acidic residues" evidence="1">
    <location>
        <begin position="66"/>
        <end position="77"/>
    </location>
</feature>
<evidence type="ECO:0000313" key="2">
    <source>
        <dbReference type="EMBL" id="KNC98619.1"/>
    </source>
</evidence>
<feature type="region of interest" description="Disordered" evidence="1">
    <location>
        <begin position="141"/>
        <end position="163"/>
    </location>
</feature>
<keyword evidence="3" id="KW-1185">Reference proteome</keyword>
<dbReference type="OMA" id="KPHNETT"/>
<dbReference type="STRING" id="645134.A0A0L0HCL1"/>
<gene>
    <name evidence="2" type="ORF">SPPG_06299</name>
</gene>
<dbReference type="PANTHER" id="PTHR31551:SF1">
    <property type="entry name" value="COILED-COIL DOMAIN-CONTAINING PROTEIN 12"/>
    <property type="match status" value="1"/>
</dbReference>
<organism evidence="2 3">
    <name type="scientific">Spizellomyces punctatus (strain DAOM BR117)</name>
    <dbReference type="NCBI Taxonomy" id="645134"/>
    <lineage>
        <taxon>Eukaryota</taxon>
        <taxon>Fungi</taxon>
        <taxon>Fungi incertae sedis</taxon>
        <taxon>Chytridiomycota</taxon>
        <taxon>Chytridiomycota incertae sedis</taxon>
        <taxon>Chytridiomycetes</taxon>
        <taxon>Spizellomycetales</taxon>
        <taxon>Spizellomycetaceae</taxon>
        <taxon>Spizellomyces</taxon>
    </lineage>
</organism>
<feature type="compositionally biased region" description="Acidic residues" evidence="1">
    <location>
        <begin position="47"/>
        <end position="57"/>
    </location>
</feature>
<feature type="compositionally biased region" description="Basic and acidic residues" evidence="1">
    <location>
        <begin position="152"/>
        <end position="163"/>
    </location>
</feature>
<feature type="compositionally biased region" description="Basic and acidic residues" evidence="1">
    <location>
        <begin position="1"/>
        <end position="16"/>
    </location>
</feature>
<dbReference type="EMBL" id="KQ257460">
    <property type="protein sequence ID" value="KNC98619.1"/>
    <property type="molecule type" value="Genomic_DNA"/>
</dbReference>
<dbReference type="FunCoup" id="A0A0L0HCL1">
    <property type="interactions" value="327"/>
</dbReference>
<dbReference type="AlphaFoldDB" id="A0A0L0HCL1"/>
<reference evidence="2 3" key="1">
    <citation type="submission" date="2009-08" db="EMBL/GenBank/DDBJ databases">
        <title>The Genome Sequence of Spizellomyces punctatus strain DAOM BR117.</title>
        <authorList>
            <consortium name="The Broad Institute Genome Sequencing Platform"/>
            <person name="Russ C."/>
            <person name="Cuomo C."/>
            <person name="Shea T."/>
            <person name="Young S.K."/>
            <person name="Zeng Q."/>
            <person name="Koehrsen M."/>
            <person name="Haas B."/>
            <person name="Borodovsky M."/>
            <person name="Guigo R."/>
            <person name="Alvarado L."/>
            <person name="Berlin A."/>
            <person name="Bochicchio J."/>
            <person name="Borenstein D."/>
            <person name="Chapman S."/>
            <person name="Chen Z."/>
            <person name="Engels R."/>
            <person name="Freedman E."/>
            <person name="Gellesch M."/>
            <person name="Goldberg J."/>
            <person name="Griggs A."/>
            <person name="Gujja S."/>
            <person name="Heiman D."/>
            <person name="Hepburn T."/>
            <person name="Howarth C."/>
            <person name="Jen D."/>
            <person name="Larson L."/>
            <person name="Lewis B."/>
            <person name="Mehta T."/>
            <person name="Park D."/>
            <person name="Pearson M."/>
            <person name="Roberts A."/>
            <person name="Saif S."/>
            <person name="Shenoy N."/>
            <person name="Sisk P."/>
            <person name="Stolte C."/>
            <person name="Sykes S."/>
            <person name="Thomson T."/>
            <person name="Walk T."/>
            <person name="White J."/>
            <person name="Yandava C."/>
            <person name="Burger G."/>
            <person name="Gray M.W."/>
            <person name="Holland P.W.H."/>
            <person name="King N."/>
            <person name="Lang F.B.F."/>
            <person name="Roger A.J."/>
            <person name="Ruiz-Trillo I."/>
            <person name="Lander E."/>
            <person name="Nusbaum C."/>
        </authorList>
    </citation>
    <scope>NUCLEOTIDE SEQUENCE [LARGE SCALE GENOMIC DNA]</scope>
    <source>
        <strain evidence="2 3">DAOM BR117</strain>
    </source>
</reference>
<dbReference type="Pfam" id="PF08315">
    <property type="entry name" value="cwf18"/>
    <property type="match status" value="1"/>
</dbReference>
<name>A0A0L0HCL1_SPIPD</name>
<evidence type="ECO:0008006" key="4">
    <source>
        <dbReference type="Google" id="ProtNLM"/>
    </source>
</evidence>
<feature type="region of interest" description="Disordered" evidence="1">
    <location>
        <begin position="1"/>
        <end position="77"/>
    </location>
</feature>
<dbReference type="eggNOG" id="KOG3407">
    <property type="taxonomic scope" value="Eukaryota"/>
</dbReference>
<dbReference type="OrthoDB" id="10261348at2759"/>
<protein>
    <recommendedName>
        <fullName evidence="4">Cwf18 pre-mRNA splicing factor</fullName>
    </recommendedName>
</protein>
<dbReference type="InParanoid" id="A0A0L0HCL1"/>
<dbReference type="GO" id="GO:0005684">
    <property type="term" value="C:U2-type spliceosomal complex"/>
    <property type="evidence" value="ECO:0007669"/>
    <property type="project" value="TreeGrafter"/>
</dbReference>